<dbReference type="InterPro" id="IPR011527">
    <property type="entry name" value="ABC1_TM_dom"/>
</dbReference>
<keyword evidence="13" id="KW-1185">Reference proteome</keyword>
<dbReference type="SUPFAM" id="SSF90123">
    <property type="entry name" value="ABC transporter transmembrane region"/>
    <property type="match status" value="1"/>
</dbReference>
<keyword evidence="2" id="KW-0813">Transport</keyword>
<dbReference type="GO" id="GO:0005886">
    <property type="term" value="C:plasma membrane"/>
    <property type="evidence" value="ECO:0007669"/>
    <property type="project" value="UniProtKB-SubCell"/>
</dbReference>
<name>D6TI92_KTERA</name>
<evidence type="ECO:0000313" key="13">
    <source>
        <dbReference type="Proteomes" id="UP000004508"/>
    </source>
</evidence>
<evidence type="ECO:0000256" key="7">
    <source>
        <dbReference type="ARBA" id="ARBA00022989"/>
    </source>
</evidence>
<comment type="caution">
    <text evidence="12">The sequence shown here is derived from an EMBL/GenBank/DDBJ whole genome shotgun (WGS) entry which is preliminary data.</text>
</comment>
<evidence type="ECO:0000256" key="9">
    <source>
        <dbReference type="SAM" id="Phobius"/>
    </source>
</evidence>
<dbReference type="PROSITE" id="PS00211">
    <property type="entry name" value="ABC_TRANSPORTER_1"/>
    <property type="match status" value="1"/>
</dbReference>
<dbReference type="InterPro" id="IPR039421">
    <property type="entry name" value="Type_1_exporter"/>
</dbReference>
<dbReference type="Pfam" id="PF00664">
    <property type="entry name" value="ABC_membrane"/>
    <property type="match status" value="1"/>
</dbReference>
<dbReference type="InterPro" id="IPR027417">
    <property type="entry name" value="P-loop_NTPase"/>
</dbReference>
<dbReference type="InterPro" id="IPR003439">
    <property type="entry name" value="ABC_transporter-like_ATP-bd"/>
</dbReference>
<evidence type="ECO:0000256" key="6">
    <source>
        <dbReference type="ARBA" id="ARBA00022840"/>
    </source>
</evidence>
<dbReference type="Gene3D" id="1.20.1560.10">
    <property type="entry name" value="ABC transporter type 1, transmembrane domain"/>
    <property type="match status" value="1"/>
</dbReference>
<dbReference type="SUPFAM" id="SSF52540">
    <property type="entry name" value="P-loop containing nucleoside triphosphate hydrolases"/>
    <property type="match status" value="1"/>
</dbReference>
<dbReference type="Proteomes" id="UP000004508">
    <property type="component" value="Unassembled WGS sequence"/>
</dbReference>
<dbReference type="InterPro" id="IPR017871">
    <property type="entry name" value="ABC_transporter-like_CS"/>
</dbReference>
<keyword evidence="6" id="KW-0067">ATP-binding</keyword>
<keyword evidence="8 9" id="KW-0472">Membrane</keyword>
<proteinExistence type="predicted"/>
<keyword evidence="4 9" id="KW-0812">Transmembrane</keyword>
<dbReference type="Pfam" id="PF00005">
    <property type="entry name" value="ABC_tran"/>
    <property type="match status" value="1"/>
</dbReference>
<sequence>MRLWWRFLPLLKPYRGRLLVTFLATLVRPLLNAAKIYLLKLIVDNLAQSPTSQLALIICGAYLLIALVKGGANFVDQYYGAFVGGRMVIDLRQRLYDRFLRLSLRYHGEHRVGESISRLMSDVGAIEDLLVSGLTDGLSQALTVLIFAGMLFSLDPRLALISLLILPFLFASLVVYAQKSRVASREVRTRLAELTSTAEEGFSTIALVKTFMRMEHEETRLRERGMQHWKARQRVATLRGIFVPVSDVVATVGTVIVVYFGAQALATGTLTIGGLVIFLGYLGQLYTPLLGLSRLGNTMQGGFAAAERVAETLDLPESEDEPRAATCPWSVLLPEQAASVPALVFDHVTFAYKAEQPVLRDFSLTVPAGAIVALVGASGAGKSTAVALLQRLYDPDNGRILFFGHDLCEFDTETLRQRLAVVPQEVSLLMGTVRDNIVYGRLDATEEIITRAAQQAGVGEMKLPEGLDTHIGARGTRLSGGQRQRIAIARALVREAPLLILDEATSALDALAEERLRTTLEVLRKRHTILLIAHRLSTVRTADMIAVVDGGRVVEFGNHVSLLARNGAYAALVQAQLSVDVMQQTPMVSPRLPSPSLFS</sequence>
<dbReference type="CDD" id="cd18564">
    <property type="entry name" value="ABC_6TM_exporter_like"/>
    <property type="match status" value="1"/>
</dbReference>
<comment type="subcellular location">
    <subcellularLocation>
        <location evidence="1">Cell membrane</location>
        <topology evidence="1">Multi-pass membrane protein</topology>
    </subcellularLocation>
</comment>
<evidence type="ECO:0000256" key="5">
    <source>
        <dbReference type="ARBA" id="ARBA00022741"/>
    </source>
</evidence>
<dbReference type="Gene3D" id="3.40.50.300">
    <property type="entry name" value="P-loop containing nucleotide triphosphate hydrolases"/>
    <property type="match status" value="1"/>
</dbReference>
<evidence type="ECO:0000259" key="10">
    <source>
        <dbReference type="PROSITE" id="PS50893"/>
    </source>
</evidence>
<evidence type="ECO:0000256" key="4">
    <source>
        <dbReference type="ARBA" id="ARBA00022692"/>
    </source>
</evidence>
<protein>
    <submittedName>
        <fullName evidence="12">ABC transporter related protein</fullName>
    </submittedName>
</protein>
<dbReference type="PROSITE" id="PS50893">
    <property type="entry name" value="ABC_TRANSPORTER_2"/>
    <property type="match status" value="1"/>
</dbReference>
<organism evidence="12 13">
    <name type="scientific">Ktedonobacter racemifer DSM 44963</name>
    <dbReference type="NCBI Taxonomy" id="485913"/>
    <lineage>
        <taxon>Bacteria</taxon>
        <taxon>Bacillati</taxon>
        <taxon>Chloroflexota</taxon>
        <taxon>Ktedonobacteria</taxon>
        <taxon>Ktedonobacterales</taxon>
        <taxon>Ktedonobacteraceae</taxon>
        <taxon>Ktedonobacter</taxon>
    </lineage>
</organism>
<dbReference type="InterPro" id="IPR036640">
    <property type="entry name" value="ABC1_TM_sf"/>
</dbReference>
<feature type="domain" description="ABC transporter" evidence="10">
    <location>
        <begin position="343"/>
        <end position="575"/>
    </location>
</feature>
<gene>
    <name evidence="12" type="ORF">Krac_10687</name>
</gene>
<feature type="transmembrane region" description="Helical" evidence="9">
    <location>
        <begin position="236"/>
        <end position="260"/>
    </location>
</feature>
<dbReference type="eggNOG" id="COG1132">
    <property type="taxonomic scope" value="Bacteria"/>
</dbReference>
<reference evidence="12 13" key="1">
    <citation type="journal article" date="2011" name="Stand. Genomic Sci.">
        <title>Non-contiguous finished genome sequence and contextual data of the filamentous soil bacterium Ktedonobacter racemifer type strain (SOSP1-21).</title>
        <authorList>
            <person name="Chang Y.J."/>
            <person name="Land M."/>
            <person name="Hauser L."/>
            <person name="Chertkov O."/>
            <person name="Del Rio T.G."/>
            <person name="Nolan M."/>
            <person name="Copeland A."/>
            <person name="Tice H."/>
            <person name="Cheng J.F."/>
            <person name="Lucas S."/>
            <person name="Han C."/>
            <person name="Goodwin L."/>
            <person name="Pitluck S."/>
            <person name="Ivanova N."/>
            <person name="Ovchinikova G."/>
            <person name="Pati A."/>
            <person name="Chen A."/>
            <person name="Palaniappan K."/>
            <person name="Mavromatis K."/>
            <person name="Liolios K."/>
            <person name="Brettin T."/>
            <person name="Fiebig A."/>
            <person name="Rohde M."/>
            <person name="Abt B."/>
            <person name="Goker M."/>
            <person name="Detter J.C."/>
            <person name="Woyke T."/>
            <person name="Bristow J."/>
            <person name="Eisen J.A."/>
            <person name="Markowitz V."/>
            <person name="Hugenholtz P."/>
            <person name="Kyrpides N.C."/>
            <person name="Klenk H.P."/>
            <person name="Lapidus A."/>
        </authorList>
    </citation>
    <scope>NUCLEOTIDE SEQUENCE [LARGE SCALE GENOMIC DNA]</scope>
    <source>
        <strain evidence="13">DSM 44963</strain>
    </source>
</reference>
<dbReference type="GO" id="GO:0016887">
    <property type="term" value="F:ATP hydrolysis activity"/>
    <property type="evidence" value="ECO:0007669"/>
    <property type="project" value="InterPro"/>
</dbReference>
<dbReference type="PANTHER" id="PTHR43394">
    <property type="entry name" value="ATP-DEPENDENT PERMEASE MDL1, MITOCHONDRIAL"/>
    <property type="match status" value="1"/>
</dbReference>
<dbReference type="EMBL" id="ADVG01000001">
    <property type="protein sequence ID" value="EFH89149.1"/>
    <property type="molecule type" value="Genomic_DNA"/>
</dbReference>
<accession>D6TI92</accession>
<dbReference type="PROSITE" id="PS50929">
    <property type="entry name" value="ABC_TM1F"/>
    <property type="match status" value="1"/>
</dbReference>
<evidence type="ECO:0000256" key="1">
    <source>
        <dbReference type="ARBA" id="ARBA00004651"/>
    </source>
</evidence>
<dbReference type="InterPro" id="IPR003593">
    <property type="entry name" value="AAA+_ATPase"/>
</dbReference>
<feature type="domain" description="ABC transmembrane type-1" evidence="11">
    <location>
        <begin position="30"/>
        <end position="301"/>
    </location>
</feature>
<dbReference type="GO" id="GO:0005524">
    <property type="term" value="F:ATP binding"/>
    <property type="evidence" value="ECO:0007669"/>
    <property type="project" value="UniProtKB-KW"/>
</dbReference>
<evidence type="ECO:0000313" key="12">
    <source>
        <dbReference type="EMBL" id="EFH89149.1"/>
    </source>
</evidence>
<evidence type="ECO:0000259" key="11">
    <source>
        <dbReference type="PROSITE" id="PS50929"/>
    </source>
</evidence>
<dbReference type="SMART" id="SM00382">
    <property type="entry name" value="AAA"/>
    <property type="match status" value="1"/>
</dbReference>
<evidence type="ECO:0000256" key="2">
    <source>
        <dbReference type="ARBA" id="ARBA00022448"/>
    </source>
</evidence>
<dbReference type="GO" id="GO:0015421">
    <property type="term" value="F:ABC-type oligopeptide transporter activity"/>
    <property type="evidence" value="ECO:0007669"/>
    <property type="project" value="TreeGrafter"/>
</dbReference>
<dbReference type="AlphaFoldDB" id="D6TI92"/>
<feature type="transmembrane region" description="Helical" evidence="9">
    <location>
        <begin position="158"/>
        <end position="177"/>
    </location>
</feature>
<evidence type="ECO:0000256" key="3">
    <source>
        <dbReference type="ARBA" id="ARBA00022475"/>
    </source>
</evidence>
<keyword evidence="5" id="KW-0547">Nucleotide-binding</keyword>
<dbReference type="PANTHER" id="PTHR43394:SF1">
    <property type="entry name" value="ATP-BINDING CASSETTE SUB-FAMILY B MEMBER 10, MITOCHONDRIAL"/>
    <property type="match status" value="1"/>
</dbReference>
<dbReference type="FunFam" id="3.40.50.300:FF:000221">
    <property type="entry name" value="Multidrug ABC transporter ATP-binding protein"/>
    <property type="match status" value="1"/>
</dbReference>
<feature type="transmembrane region" description="Helical" evidence="9">
    <location>
        <begin position="272"/>
        <end position="292"/>
    </location>
</feature>
<keyword evidence="3" id="KW-1003">Cell membrane</keyword>
<dbReference type="InParanoid" id="D6TI92"/>
<dbReference type="STRING" id="485913.Krac_10687"/>
<evidence type="ECO:0000256" key="8">
    <source>
        <dbReference type="ARBA" id="ARBA00023136"/>
    </source>
</evidence>
<keyword evidence="7 9" id="KW-1133">Transmembrane helix</keyword>